<protein>
    <submittedName>
        <fullName evidence="1">Uncharacterized protein</fullName>
    </submittedName>
</protein>
<dbReference type="EMBL" id="KZ308547">
    <property type="protein sequence ID" value="KAG8231301.1"/>
    <property type="molecule type" value="Genomic_DNA"/>
</dbReference>
<name>A0A8K0KA92_LADFU</name>
<proteinExistence type="predicted"/>
<dbReference type="OrthoDB" id="6778856at2759"/>
<evidence type="ECO:0000313" key="2">
    <source>
        <dbReference type="Proteomes" id="UP000792457"/>
    </source>
</evidence>
<keyword evidence="2" id="KW-1185">Reference proteome</keyword>
<dbReference type="Proteomes" id="UP000792457">
    <property type="component" value="Unassembled WGS sequence"/>
</dbReference>
<gene>
    <name evidence="1" type="ORF">J437_LFUL006957</name>
</gene>
<comment type="caution">
    <text evidence="1">The sequence shown here is derived from an EMBL/GenBank/DDBJ whole genome shotgun (WGS) entry which is preliminary data.</text>
</comment>
<accession>A0A8K0KA92</accession>
<reference evidence="1" key="1">
    <citation type="submission" date="2013-04" db="EMBL/GenBank/DDBJ databases">
        <authorList>
            <person name="Qu J."/>
            <person name="Murali S.C."/>
            <person name="Bandaranaike D."/>
            <person name="Bellair M."/>
            <person name="Blankenburg K."/>
            <person name="Chao H."/>
            <person name="Dinh H."/>
            <person name="Doddapaneni H."/>
            <person name="Downs B."/>
            <person name="Dugan-Rocha S."/>
            <person name="Elkadiri S."/>
            <person name="Gnanaolivu R.D."/>
            <person name="Hernandez B."/>
            <person name="Javaid M."/>
            <person name="Jayaseelan J.C."/>
            <person name="Lee S."/>
            <person name="Li M."/>
            <person name="Ming W."/>
            <person name="Munidasa M."/>
            <person name="Muniz J."/>
            <person name="Nguyen L."/>
            <person name="Ongeri F."/>
            <person name="Osuji N."/>
            <person name="Pu L.-L."/>
            <person name="Puazo M."/>
            <person name="Qu C."/>
            <person name="Quiroz J."/>
            <person name="Raj R."/>
            <person name="Weissenberger G."/>
            <person name="Xin Y."/>
            <person name="Zou X."/>
            <person name="Han Y."/>
            <person name="Richards S."/>
            <person name="Worley K."/>
            <person name="Muzny D."/>
            <person name="Gibbs R."/>
        </authorList>
    </citation>
    <scope>NUCLEOTIDE SEQUENCE</scope>
    <source>
        <strain evidence="1">Sampled in the wild</strain>
    </source>
</reference>
<dbReference type="AlphaFoldDB" id="A0A8K0KA92"/>
<evidence type="ECO:0000313" key="1">
    <source>
        <dbReference type="EMBL" id="KAG8231301.1"/>
    </source>
</evidence>
<sequence>MFLSLILRGGLAIRRVEKSISKNEDRAKKDTAVVAEILREIPGLSTDALRVFQLDNPNTSKPRPLKVCLKNREDALKVFKNKNVFAEKGYRVKNDMTKREREYLSSLQKQLEVRREAEIAIANGYPTSLIDKLLIRKEKNLLTKRLFPLGSQSPAETPRRVALSFKGPITYRLQNLFKKFNINCSHVTDLECIN</sequence>
<organism evidence="1 2">
    <name type="scientific">Ladona fulva</name>
    <name type="common">Scarce chaser dragonfly</name>
    <name type="synonym">Libellula fulva</name>
    <dbReference type="NCBI Taxonomy" id="123851"/>
    <lineage>
        <taxon>Eukaryota</taxon>
        <taxon>Metazoa</taxon>
        <taxon>Ecdysozoa</taxon>
        <taxon>Arthropoda</taxon>
        <taxon>Hexapoda</taxon>
        <taxon>Insecta</taxon>
        <taxon>Pterygota</taxon>
        <taxon>Palaeoptera</taxon>
        <taxon>Odonata</taxon>
        <taxon>Epiprocta</taxon>
        <taxon>Anisoptera</taxon>
        <taxon>Libelluloidea</taxon>
        <taxon>Libellulidae</taxon>
        <taxon>Ladona</taxon>
    </lineage>
</organism>
<reference evidence="1" key="2">
    <citation type="submission" date="2017-10" db="EMBL/GenBank/DDBJ databases">
        <title>Ladona fulva Genome sequencing and assembly.</title>
        <authorList>
            <person name="Murali S."/>
            <person name="Richards S."/>
            <person name="Bandaranaike D."/>
            <person name="Bellair M."/>
            <person name="Blankenburg K."/>
            <person name="Chao H."/>
            <person name="Dinh H."/>
            <person name="Doddapaneni H."/>
            <person name="Dugan-Rocha S."/>
            <person name="Elkadiri S."/>
            <person name="Gnanaolivu R."/>
            <person name="Hernandez B."/>
            <person name="Skinner E."/>
            <person name="Javaid M."/>
            <person name="Lee S."/>
            <person name="Li M."/>
            <person name="Ming W."/>
            <person name="Munidasa M."/>
            <person name="Muniz J."/>
            <person name="Nguyen L."/>
            <person name="Hughes D."/>
            <person name="Osuji N."/>
            <person name="Pu L.-L."/>
            <person name="Puazo M."/>
            <person name="Qu C."/>
            <person name="Quiroz J."/>
            <person name="Raj R."/>
            <person name="Weissenberger G."/>
            <person name="Xin Y."/>
            <person name="Zou X."/>
            <person name="Han Y."/>
            <person name="Worley K."/>
            <person name="Muzny D."/>
            <person name="Gibbs R."/>
        </authorList>
    </citation>
    <scope>NUCLEOTIDE SEQUENCE</scope>
    <source>
        <strain evidence="1">Sampled in the wild</strain>
    </source>
</reference>